<gene>
    <name evidence="1" type="ORF">E2C01_056830</name>
</gene>
<dbReference type="Proteomes" id="UP000324222">
    <property type="component" value="Unassembled WGS sequence"/>
</dbReference>
<reference evidence="1 2" key="1">
    <citation type="submission" date="2019-05" db="EMBL/GenBank/DDBJ databases">
        <title>Another draft genome of Portunus trituberculatus and its Hox gene families provides insights of decapod evolution.</title>
        <authorList>
            <person name="Jeong J.-H."/>
            <person name="Song I."/>
            <person name="Kim S."/>
            <person name="Choi T."/>
            <person name="Kim D."/>
            <person name="Ryu S."/>
            <person name="Kim W."/>
        </authorList>
    </citation>
    <scope>NUCLEOTIDE SEQUENCE [LARGE SCALE GENOMIC DNA]</scope>
    <source>
        <tissue evidence="1">Muscle</tissue>
    </source>
</reference>
<dbReference type="EMBL" id="VSRR010020007">
    <property type="protein sequence ID" value="MPC62739.1"/>
    <property type="molecule type" value="Genomic_DNA"/>
</dbReference>
<dbReference type="AlphaFoldDB" id="A0A5B7GYT3"/>
<comment type="caution">
    <text evidence="1">The sequence shown here is derived from an EMBL/GenBank/DDBJ whole genome shotgun (WGS) entry which is preliminary data.</text>
</comment>
<evidence type="ECO:0000313" key="2">
    <source>
        <dbReference type="Proteomes" id="UP000324222"/>
    </source>
</evidence>
<accession>A0A5B7GYT3</accession>
<evidence type="ECO:0000313" key="1">
    <source>
        <dbReference type="EMBL" id="MPC62739.1"/>
    </source>
</evidence>
<sequence length="69" mass="7101">MPPLPWHDVIAGLRAPGRSGSHDCDETGAACTELVISTLLLRQPGTNGKAAGGVVVVMVVVEESSECSK</sequence>
<keyword evidence="2" id="KW-1185">Reference proteome</keyword>
<proteinExistence type="predicted"/>
<organism evidence="1 2">
    <name type="scientific">Portunus trituberculatus</name>
    <name type="common">Swimming crab</name>
    <name type="synonym">Neptunus trituberculatus</name>
    <dbReference type="NCBI Taxonomy" id="210409"/>
    <lineage>
        <taxon>Eukaryota</taxon>
        <taxon>Metazoa</taxon>
        <taxon>Ecdysozoa</taxon>
        <taxon>Arthropoda</taxon>
        <taxon>Crustacea</taxon>
        <taxon>Multicrustacea</taxon>
        <taxon>Malacostraca</taxon>
        <taxon>Eumalacostraca</taxon>
        <taxon>Eucarida</taxon>
        <taxon>Decapoda</taxon>
        <taxon>Pleocyemata</taxon>
        <taxon>Brachyura</taxon>
        <taxon>Eubrachyura</taxon>
        <taxon>Portunoidea</taxon>
        <taxon>Portunidae</taxon>
        <taxon>Portuninae</taxon>
        <taxon>Portunus</taxon>
    </lineage>
</organism>
<name>A0A5B7GYT3_PORTR</name>
<protein>
    <submittedName>
        <fullName evidence="1">Uncharacterized protein</fullName>
    </submittedName>
</protein>